<evidence type="ECO:0000313" key="5">
    <source>
        <dbReference type="EMBL" id="ODM15151.1"/>
    </source>
</evidence>
<dbReference type="EMBL" id="JXNT01000018">
    <property type="protein sequence ID" value="ODM15151.1"/>
    <property type="molecule type" value="Genomic_DNA"/>
</dbReference>
<dbReference type="Pfam" id="PF03537">
    <property type="entry name" value="Glyco_hydro_114"/>
    <property type="match status" value="1"/>
</dbReference>
<keyword evidence="3" id="KW-1133">Transmembrane helix</keyword>
<dbReference type="GO" id="GO:0004557">
    <property type="term" value="F:alpha-galactosidase activity"/>
    <property type="evidence" value="ECO:0007669"/>
    <property type="project" value="UniProtKB-EC"/>
</dbReference>
<comment type="catalytic activity">
    <reaction evidence="1">
        <text>Hydrolysis of terminal, non-reducing alpha-D-galactose residues in alpha-D-galactosides, including galactose oligosaccharides, galactomannans and galactolipids.</text>
        <dbReference type="EC" id="3.2.1.22"/>
    </reaction>
</comment>
<evidence type="ECO:0000256" key="2">
    <source>
        <dbReference type="ARBA" id="ARBA00012755"/>
    </source>
</evidence>
<dbReference type="EC" id="3.2.1.22" evidence="2"/>
<dbReference type="AlphaFoldDB" id="A0A1E3B2W0"/>
<evidence type="ECO:0000256" key="3">
    <source>
        <dbReference type="SAM" id="Phobius"/>
    </source>
</evidence>
<dbReference type="STRING" id="573508.A0A1E3B2W0"/>
<dbReference type="InterPro" id="IPR013785">
    <property type="entry name" value="Aldolase_TIM"/>
</dbReference>
<keyword evidence="3" id="KW-0812">Transmembrane</keyword>
<protein>
    <recommendedName>
        <fullName evidence="2">alpha-galactosidase</fullName>
        <ecNumber evidence="2">3.2.1.22</ecNumber>
    </recommendedName>
</protein>
<dbReference type="InterPro" id="IPR017853">
    <property type="entry name" value="GH"/>
</dbReference>
<dbReference type="OrthoDB" id="2108802at2759"/>
<dbReference type="Proteomes" id="UP000094569">
    <property type="component" value="Unassembled WGS sequence"/>
</dbReference>
<accession>A0A1E3B2W0</accession>
<keyword evidence="3" id="KW-0472">Membrane</keyword>
<dbReference type="SUPFAM" id="SSF51445">
    <property type="entry name" value="(Trans)glycosidases"/>
    <property type="match status" value="1"/>
</dbReference>
<comment type="caution">
    <text evidence="5">The sequence shown here is derived from an EMBL/GenBank/DDBJ whole genome shotgun (WGS) entry which is preliminary data.</text>
</comment>
<sequence>MTPMGQSTGGWKTWSTKKKLIVLVSAALVLILVLGLALGLGLKHDKEREPRETPPTPAKWQPAAGSTFQIVLLYQLDDTSTNTDIYDIDLFYNTKETISQLHHDGRKVLCYFSAGSYEDWRDDRTQFHKSDLGSNLAGWPGERWLDINSENVRRIMLSRLDTARDKGCDGVDPDNVDGYDNHNGLGLTRADAADYVNWLANETHARDMSMGLKNAGDIIPYVIRNMQWSVNEQCGEYKECETYSRFIEAGKPVFHIEYPKGNKVNDSLAVTNAQKQSVCGSDGAIGFSTVMKNMNLDDWIQTC</sequence>
<reference evidence="5 6" key="1">
    <citation type="journal article" date="2016" name="BMC Genomics">
        <title>Comparative genomic and transcriptomic analyses of the Fuzhuan brick tea-fermentation fungus Aspergillus cristatus.</title>
        <authorList>
            <person name="Ge Y."/>
            <person name="Wang Y."/>
            <person name="Liu Y."/>
            <person name="Tan Y."/>
            <person name="Ren X."/>
            <person name="Zhang X."/>
            <person name="Hyde K.D."/>
            <person name="Liu Y."/>
            <person name="Liu Z."/>
        </authorList>
    </citation>
    <scope>NUCLEOTIDE SEQUENCE [LARGE SCALE GENOMIC DNA]</scope>
    <source>
        <strain evidence="5 6">GZAAS20.1005</strain>
    </source>
</reference>
<proteinExistence type="predicted"/>
<dbReference type="VEuPathDB" id="FungiDB:SI65_09390"/>
<dbReference type="InterPro" id="IPR004352">
    <property type="entry name" value="GH114_TIM-barrel"/>
</dbReference>
<dbReference type="PANTHER" id="PTHR35273">
    <property type="entry name" value="ALPHA-1,4 POLYGALACTOSAMINIDASE, PUTATIVE (AFU_ORTHOLOGUE AFUA_3G07890)-RELATED"/>
    <property type="match status" value="1"/>
</dbReference>
<feature type="transmembrane region" description="Helical" evidence="3">
    <location>
        <begin position="20"/>
        <end position="42"/>
    </location>
</feature>
<organism evidence="5 6">
    <name type="scientific">Aspergillus cristatus</name>
    <name type="common">Chinese Fuzhuan brick tea-fermentation fungus</name>
    <name type="synonym">Eurotium cristatum</name>
    <dbReference type="NCBI Taxonomy" id="573508"/>
    <lineage>
        <taxon>Eukaryota</taxon>
        <taxon>Fungi</taxon>
        <taxon>Dikarya</taxon>
        <taxon>Ascomycota</taxon>
        <taxon>Pezizomycotina</taxon>
        <taxon>Eurotiomycetes</taxon>
        <taxon>Eurotiomycetidae</taxon>
        <taxon>Eurotiales</taxon>
        <taxon>Aspergillaceae</taxon>
        <taxon>Aspergillus</taxon>
        <taxon>Aspergillus subgen. Aspergillus</taxon>
    </lineage>
</organism>
<evidence type="ECO:0000256" key="1">
    <source>
        <dbReference type="ARBA" id="ARBA00001255"/>
    </source>
</evidence>
<gene>
    <name evidence="5" type="ORF">SI65_09390</name>
</gene>
<evidence type="ECO:0000259" key="4">
    <source>
        <dbReference type="Pfam" id="PF03537"/>
    </source>
</evidence>
<keyword evidence="6" id="KW-1185">Reference proteome</keyword>
<feature type="domain" description="Glycoside-hydrolase family GH114 TIM-barrel" evidence="4">
    <location>
        <begin position="67"/>
        <end position="299"/>
    </location>
</feature>
<evidence type="ECO:0000313" key="6">
    <source>
        <dbReference type="Proteomes" id="UP000094569"/>
    </source>
</evidence>
<name>A0A1E3B2W0_ASPCR</name>
<dbReference type="Gene3D" id="3.20.20.70">
    <property type="entry name" value="Aldolase class I"/>
    <property type="match status" value="1"/>
</dbReference>
<dbReference type="PANTHER" id="PTHR35273:SF2">
    <property type="entry name" value="ALPHA-GALACTOSIDASE"/>
    <property type="match status" value="1"/>
</dbReference>